<proteinExistence type="predicted"/>
<name>A0A8D9BQG3_9HEMI</name>
<dbReference type="EMBL" id="HBUF01666149">
    <property type="protein sequence ID" value="CAG6789679.1"/>
    <property type="molecule type" value="Transcribed_RNA"/>
</dbReference>
<evidence type="ECO:0000313" key="3">
    <source>
        <dbReference type="EMBL" id="CAG6789680.1"/>
    </source>
</evidence>
<organism evidence="3">
    <name type="scientific">Cacopsylla melanoneura</name>
    <dbReference type="NCBI Taxonomy" id="428564"/>
    <lineage>
        <taxon>Eukaryota</taxon>
        <taxon>Metazoa</taxon>
        <taxon>Ecdysozoa</taxon>
        <taxon>Arthropoda</taxon>
        <taxon>Hexapoda</taxon>
        <taxon>Insecta</taxon>
        <taxon>Pterygota</taxon>
        <taxon>Neoptera</taxon>
        <taxon>Paraneoptera</taxon>
        <taxon>Hemiptera</taxon>
        <taxon>Sternorrhyncha</taxon>
        <taxon>Psylloidea</taxon>
        <taxon>Psyllidae</taxon>
        <taxon>Psyllinae</taxon>
        <taxon>Cacopsylla</taxon>
    </lineage>
</organism>
<feature type="transmembrane region" description="Helical" evidence="1">
    <location>
        <begin position="46"/>
        <end position="67"/>
    </location>
</feature>
<sequence>MIVKALIFLSRFTVLFLSLTSPAPISPCVPFTSVSSYANMSCAVRSRRVSVLFLFGLLFSSVFRSALRDPPNSSWFRFRKTSNLVSFRSRSLLLTGILLLIPFFPARFDIELLFVIA</sequence>
<reference evidence="3" key="1">
    <citation type="submission" date="2021-05" db="EMBL/GenBank/DDBJ databases">
        <authorList>
            <person name="Alioto T."/>
            <person name="Alioto T."/>
            <person name="Gomez Garrido J."/>
        </authorList>
    </citation>
    <scope>NUCLEOTIDE SEQUENCE</scope>
</reference>
<evidence type="ECO:0008006" key="4">
    <source>
        <dbReference type="Google" id="ProtNLM"/>
    </source>
</evidence>
<protein>
    <recommendedName>
        <fullName evidence="4">Secreted peptide</fullName>
    </recommendedName>
</protein>
<dbReference type="AlphaFoldDB" id="A0A8D9BQG3"/>
<keyword evidence="1" id="KW-0472">Membrane</keyword>
<dbReference type="EMBL" id="HBUF01666150">
    <property type="protein sequence ID" value="CAG6789680.1"/>
    <property type="molecule type" value="Transcribed_RNA"/>
</dbReference>
<keyword evidence="2" id="KW-0732">Signal</keyword>
<feature type="chain" id="PRO_5036429055" description="Secreted peptide" evidence="2">
    <location>
        <begin position="23"/>
        <end position="117"/>
    </location>
</feature>
<feature type="signal peptide" evidence="2">
    <location>
        <begin position="1"/>
        <end position="22"/>
    </location>
</feature>
<feature type="transmembrane region" description="Helical" evidence="1">
    <location>
        <begin position="87"/>
        <end position="104"/>
    </location>
</feature>
<evidence type="ECO:0000256" key="2">
    <source>
        <dbReference type="SAM" id="SignalP"/>
    </source>
</evidence>
<keyword evidence="1" id="KW-0812">Transmembrane</keyword>
<keyword evidence="1" id="KW-1133">Transmembrane helix</keyword>
<accession>A0A8D9BQG3</accession>
<evidence type="ECO:0000256" key="1">
    <source>
        <dbReference type="SAM" id="Phobius"/>
    </source>
</evidence>